<dbReference type="SMART" id="SM00356">
    <property type="entry name" value="ZnF_C3H1"/>
    <property type="match status" value="2"/>
</dbReference>
<proteinExistence type="predicted"/>
<feature type="domain" description="C3H1-type" evidence="6">
    <location>
        <begin position="129"/>
        <end position="156"/>
    </location>
</feature>
<evidence type="ECO:0000256" key="5">
    <source>
        <dbReference type="SAM" id="MobiDB-lite"/>
    </source>
</evidence>
<keyword evidence="1 4" id="KW-0479">Metal-binding</keyword>
<evidence type="ECO:0000259" key="7">
    <source>
        <dbReference type="PROSITE" id="PS50828"/>
    </source>
</evidence>
<dbReference type="Pfam" id="PF18345">
    <property type="entry name" value="zf_CCCH_4"/>
    <property type="match status" value="1"/>
</dbReference>
<keyword evidence="3 4" id="KW-0862">Zinc</keyword>
<evidence type="ECO:0000256" key="2">
    <source>
        <dbReference type="ARBA" id="ARBA00022771"/>
    </source>
</evidence>
<dbReference type="EMBL" id="QEAP01000021">
    <property type="protein sequence ID" value="TPX77437.1"/>
    <property type="molecule type" value="Genomic_DNA"/>
</dbReference>
<dbReference type="SUPFAM" id="SSF160443">
    <property type="entry name" value="SMR domain-like"/>
    <property type="match status" value="1"/>
</dbReference>
<feature type="region of interest" description="Disordered" evidence="5">
    <location>
        <begin position="7"/>
        <end position="26"/>
    </location>
</feature>
<dbReference type="Pfam" id="PF01713">
    <property type="entry name" value="Smr"/>
    <property type="match status" value="1"/>
</dbReference>
<organism evidence="8 9">
    <name type="scientific">Chytriomyces confervae</name>
    <dbReference type="NCBI Taxonomy" id="246404"/>
    <lineage>
        <taxon>Eukaryota</taxon>
        <taxon>Fungi</taxon>
        <taxon>Fungi incertae sedis</taxon>
        <taxon>Chytridiomycota</taxon>
        <taxon>Chytridiomycota incertae sedis</taxon>
        <taxon>Chytridiomycetes</taxon>
        <taxon>Chytridiales</taxon>
        <taxon>Chytriomycetaceae</taxon>
        <taxon>Chytriomyces</taxon>
    </lineage>
</organism>
<evidence type="ECO:0000256" key="4">
    <source>
        <dbReference type="PROSITE-ProRule" id="PRU00723"/>
    </source>
</evidence>
<dbReference type="AlphaFoldDB" id="A0A507FR00"/>
<dbReference type="PROSITE" id="PS50828">
    <property type="entry name" value="SMR"/>
    <property type="match status" value="1"/>
</dbReference>
<sequence length="432" mass="48087">MEAFARIDDFLAQDGDGDNNDEESGIRHPFECDAIWPQSEEEDLDFENPNDESLFPLGLDFADLDAQLEKVGYNLQLLNLNWDSSESRAPAQAYSSEANHTQQSSMSQTICRHLLSGGCYRSDCWFSHDLSNTVCKYFLQGFCSNGDECPFLHDTHRIVSSVYDSVHPDIPQQYDDNDGTHQDFDSSTFPSLSTLDAKTPAKFDFWGPTLAFNEVLKREAPALSDAARKEYTGDGGFAKTVAKGTAARYFDDSQEGRKIKLSGVKWLGTGGDMNSLYKKHRKEAGEAAVERNRMFQRAAEAYRSGNMAAAKKFSQEGHRLDGIVSQYNAKASSDIFQTRNASSAVSDTERMLDLHGLHGNEAIYFLDESLARLKKERFVGVVSVVTGTGHHSQSSIAKIAPLIRDYLRKEGLRYKEATLEDGRGGLFVLNLS</sequence>
<dbReference type="PANTHER" id="PTHR46651">
    <property type="entry name" value="POLYADENYLATE-BINDING PROTEIN-INTERACTING PROTEIN 7"/>
    <property type="match status" value="1"/>
</dbReference>
<dbReference type="InterPro" id="IPR002625">
    <property type="entry name" value="Smr_dom"/>
</dbReference>
<accession>A0A507FR00</accession>
<feature type="domain" description="Smr" evidence="7">
    <location>
        <begin position="352"/>
        <end position="432"/>
    </location>
</feature>
<evidence type="ECO:0000313" key="9">
    <source>
        <dbReference type="Proteomes" id="UP000320333"/>
    </source>
</evidence>
<evidence type="ECO:0000256" key="3">
    <source>
        <dbReference type="ARBA" id="ARBA00022833"/>
    </source>
</evidence>
<dbReference type="STRING" id="246404.A0A507FR00"/>
<evidence type="ECO:0000313" key="8">
    <source>
        <dbReference type="EMBL" id="TPX77437.1"/>
    </source>
</evidence>
<keyword evidence="9" id="KW-1185">Reference proteome</keyword>
<dbReference type="Gene3D" id="4.10.1000.10">
    <property type="entry name" value="Zinc finger, CCCH-type"/>
    <property type="match status" value="1"/>
</dbReference>
<dbReference type="PANTHER" id="PTHR46651:SF1">
    <property type="entry name" value="SMALL MUTS RELATED FAMILY PROTEIN"/>
    <property type="match status" value="1"/>
</dbReference>
<gene>
    <name evidence="8" type="ORF">CcCBS67573_g01310</name>
</gene>
<dbReference type="InterPro" id="IPR000571">
    <property type="entry name" value="Znf_CCCH"/>
</dbReference>
<dbReference type="SMART" id="SM01162">
    <property type="entry name" value="DUF1771"/>
    <property type="match status" value="1"/>
</dbReference>
<dbReference type="SMART" id="SM00463">
    <property type="entry name" value="SMR"/>
    <property type="match status" value="1"/>
</dbReference>
<dbReference type="PROSITE" id="PS50103">
    <property type="entry name" value="ZF_C3H1"/>
    <property type="match status" value="1"/>
</dbReference>
<dbReference type="InterPro" id="IPR013899">
    <property type="entry name" value="DUF1771"/>
</dbReference>
<dbReference type="Proteomes" id="UP000320333">
    <property type="component" value="Unassembled WGS sequence"/>
</dbReference>
<name>A0A507FR00_9FUNG</name>
<feature type="zinc finger region" description="C3H1-type" evidence="4">
    <location>
        <begin position="129"/>
        <end position="156"/>
    </location>
</feature>
<dbReference type="Gene3D" id="3.30.1370.110">
    <property type="match status" value="1"/>
</dbReference>
<dbReference type="Pfam" id="PF08590">
    <property type="entry name" value="DUF1771"/>
    <property type="match status" value="1"/>
</dbReference>
<dbReference type="InterPro" id="IPR036855">
    <property type="entry name" value="Znf_CCCH_sf"/>
</dbReference>
<evidence type="ECO:0000256" key="1">
    <source>
        <dbReference type="ARBA" id="ARBA00022723"/>
    </source>
</evidence>
<dbReference type="InterPro" id="IPR036063">
    <property type="entry name" value="Smr_dom_sf"/>
</dbReference>
<reference evidence="8 9" key="1">
    <citation type="journal article" date="2019" name="Sci. Rep.">
        <title>Comparative genomics of chytrid fungi reveal insights into the obligate biotrophic and pathogenic lifestyle of Synchytrium endobioticum.</title>
        <authorList>
            <person name="van de Vossenberg B.T.L.H."/>
            <person name="Warris S."/>
            <person name="Nguyen H.D.T."/>
            <person name="van Gent-Pelzer M.P.E."/>
            <person name="Joly D.L."/>
            <person name="van de Geest H.C."/>
            <person name="Bonants P.J.M."/>
            <person name="Smith D.S."/>
            <person name="Levesque C.A."/>
            <person name="van der Lee T.A.J."/>
        </authorList>
    </citation>
    <scope>NUCLEOTIDE SEQUENCE [LARGE SCALE GENOMIC DNA]</scope>
    <source>
        <strain evidence="8 9">CBS 675.73</strain>
    </source>
</reference>
<dbReference type="GO" id="GO:0008270">
    <property type="term" value="F:zinc ion binding"/>
    <property type="evidence" value="ECO:0007669"/>
    <property type="project" value="UniProtKB-KW"/>
</dbReference>
<evidence type="ECO:0008006" key="10">
    <source>
        <dbReference type="Google" id="ProtNLM"/>
    </source>
</evidence>
<dbReference type="SUPFAM" id="SSF90229">
    <property type="entry name" value="CCCH zinc finger"/>
    <property type="match status" value="1"/>
</dbReference>
<keyword evidence="2 4" id="KW-0863">Zinc-finger</keyword>
<comment type="caution">
    <text evidence="8">The sequence shown here is derived from an EMBL/GenBank/DDBJ whole genome shotgun (WGS) entry which is preliminary data.</text>
</comment>
<evidence type="ECO:0000259" key="6">
    <source>
        <dbReference type="PROSITE" id="PS50103"/>
    </source>
</evidence>
<dbReference type="OrthoDB" id="3247158at2759"/>
<protein>
    <recommendedName>
        <fullName evidence="10">Smr domain-containing protein</fullName>
    </recommendedName>
</protein>
<dbReference type="InterPro" id="IPR053242">
    <property type="entry name" value="PAM2-like_domain"/>
</dbReference>